<feature type="region of interest" description="Disordered" evidence="2">
    <location>
        <begin position="183"/>
        <end position="247"/>
    </location>
</feature>
<organism evidence="3 4">
    <name type="scientific">Xenopus laevis</name>
    <name type="common">African clawed frog</name>
    <dbReference type="NCBI Taxonomy" id="8355"/>
    <lineage>
        <taxon>Eukaryota</taxon>
        <taxon>Metazoa</taxon>
        <taxon>Chordata</taxon>
        <taxon>Craniata</taxon>
        <taxon>Vertebrata</taxon>
        <taxon>Euteleostomi</taxon>
        <taxon>Amphibia</taxon>
        <taxon>Batrachia</taxon>
        <taxon>Anura</taxon>
        <taxon>Pipoidea</taxon>
        <taxon>Pipidae</taxon>
        <taxon>Xenopodinae</taxon>
        <taxon>Xenopus</taxon>
        <taxon>Xenopus</taxon>
    </lineage>
</organism>
<feature type="compositionally biased region" description="Polar residues" evidence="2">
    <location>
        <begin position="133"/>
        <end position="161"/>
    </location>
</feature>
<evidence type="ECO:0000313" key="4">
    <source>
        <dbReference type="Proteomes" id="UP000694892"/>
    </source>
</evidence>
<sequence length="313" mass="33951">LVGSDSLVSKFKSPSRETGRLEKPAFSKMHREVLEQQHDPGTVETPPGLGFRLEAHRIVSISLGKIYHSRVQRGGIKLHKNLMVSLVLRSAQQVYLSQSPEELQQEYYLRQAELHNPGPQDCKEPEPCPLTGETQCPPTEQTDARTCSCPTASRSCNPNDTENPRGVPCCQGHVTESCRSHSASLHEPDLCPSHEAEPSSPDSPSSCCRKRSGGNPPDGPAMKRAKREQGEQEVPEPGDEAEEHMETENVANLISIFGTSFSGLLSKEPGTEAAEEPAQDVQELDSTGPAGPGCSERAISPSMSSWSTAIEAF</sequence>
<dbReference type="InterPro" id="IPR008653">
    <property type="entry name" value="IER"/>
</dbReference>
<feature type="non-terminal residue" evidence="3">
    <location>
        <position position="1"/>
    </location>
</feature>
<gene>
    <name evidence="3" type="ORF">XELAEV_18023273mg</name>
</gene>
<accession>A0A974D4Q7</accession>
<feature type="compositionally biased region" description="Basic and acidic residues" evidence="2">
    <location>
        <begin position="14"/>
        <end position="25"/>
    </location>
</feature>
<feature type="compositionally biased region" description="Acidic residues" evidence="2">
    <location>
        <begin position="231"/>
        <end position="245"/>
    </location>
</feature>
<reference evidence="4" key="1">
    <citation type="journal article" date="2016" name="Nature">
        <title>Genome evolution in the allotetraploid frog Xenopus laevis.</title>
        <authorList>
            <person name="Session A.M."/>
            <person name="Uno Y."/>
            <person name="Kwon T."/>
            <person name="Chapman J.A."/>
            <person name="Toyoda A."/>
            <person name="Takahashi S."/>
            <person name="Fukui A."/>
            <person name="Hikosaka A."/>
            <person name="Suzuki A."/>
            <person name="Kondo M."/>
            <person name="van Heeringen S.J."/>
            <person name="Quigley I."/>
            <person name="Heinz S."/>
            <person name="Ogino H."/>
            <person name="Ochi H."/>
            <person name="Hellsten U."/>
            <person name="Lyons J.B."/>
            <person name="Simakov O."/>
            <person name="Putnam N."/>
            <person name="Stites J."/>
            <person name="Kuroki Y."/>
            <person name="Tanaka T."/>
            <person name="Michiue T."/>
            <person name="Watanabe M."/>
            <person name="Bogdanovic O."/>
            <person name="Lister R."/>
            <person name="Georgiou G."/>
            <person name="Paranjpe S.S."/>
            <person name="van Kruijsbergen I."/>
            <person name="Shu S."/>
            <person name="Carlson J."/>
            <person name="Kinoshita T."/>
            <person name="Ohta Y."/>
            <person name="Mawaribuchi S."/>
            <person name="Jenkins J."/>
            <person name="Grimwood J."/>
            <person name="Schmutz J."/>
            <person name="Mitros T."/>
            <person name="Mozaffari S.V."/>
            <person name="Suzuki Y."/>
            <person name="Haramoto Y."/>
            <person name="Yamamoto T.S."/>
            <person name="Takagi C."/>
            <person name="Heald R."/>
            <person name="Miller K."/>
            <person name="Haudenschild C."/>
            <person name="Kitzman J."/>
            <person name="Nakayama T."/>
            <person name="Izutsu Y."/>
            <person name="Robert J."/>
            <person name="Fortriede J."/>
            <person name="Burns K."/>
            <person name="Lotay V."/>
            <person name="Karimi K."/>
            <person name="Yasuoka Y."/>
            <person name="Dichmann D.S."/>
            <person name="Flajnik M.F."/>
            <person name="Houston D.W."/>
            <person name="Shendure J."/>
            <person name="DuPasquier L."/>
            <person name="Vize P.D."/>
            <person name="Zorn A.M."/>
            <person name="Ito M."/>
            <person name="Marcotte E.M."/>
            <person name="Wallingford J.B."/>
            <person name="Ito Y."/>
            <person name="Asashima M."/>
            <person name="Ueno N."/>
            <person name="Matsuda Y."/>
            <person name="Veenstra G.J."/>
            <person name="Fujiyama A."/>
            <person name="Harland R.M."/>
            <person name="Taira M."/>
            <person name="Rokhsar D.S."/>
        </authorList>
    </citation>
    <scope>NUCLEOTIDE SEQUENCE [LARGE SCALE GENOMIC DNA]</scope>
    <source>
        <strain evidence="4">J</strain>
    </source>
</reference>
<feature type="region of interest" description="Disordered" evidence="2">
    <location>
        <begin position="1"/>
        <end position="25"/>
    </location>
</feature>
<evidence type="ECO:0000256" key="2">
    <source>
        <dbReference type="SAM" id="MobiDB-lite"/>
    </source>
</evidence>
<dbReference type="EMBL" id="CM004472">
    <property type="protein sequence ID" value="OCT85108.1"/>
    <property type="molecule type" value="Genomic_DNA"/>
</dbReference>
<feature type="compositionally biased region" description="Polar residues" evidence="2">
    <location>
        <begin position="301"/>
        <end position="313"/>
    </location>
</feature>
<feature type="region of interest" description="Disordered" evidence="2">
    <location>
        <begin position="133"/>
        <end position="163"/>
    </location>
</feature>
<dbReference type="Pfam" id="PF05760">
    <property type="entry name" value="IER"/>
    <property type="match status" value="2"/>
</dbReference>
<proteinExistence type="inferred from homology"/>
<dbReference type="Proteomes" id="UP000694892">
    <property type="component" value="Chromosome 4L"/>
</dbReference>
<feature type="compositionally biased region" description="Basic and acidic residues" evidence="2">
    <location>
        <begin position="183"/>
        <end position="197"/>
    </location>
</feature>
<evidence type="ECO:0000313" key="3">
    <source>
        <dbReference type="EMBL" id="OCT85108.1"/>
    </source>
</evidence>
<evidence type="ECO:0000256" key="1">
    <source>
        <dbReference type="ARBA" id="ARBA00006186"/>
    </source>
</evidence>
<comment type="similarity">
    <text evidence="1">Belongs to the IER family.</text>
</comment>
<feature type="region of interest" description="Disordered" evidence="2">
    <location>
        <begin position="262"/>
        <end position="313"/>
    </location>
</feature>
<dbReference type="PANTHER" id="PTHR15895">
    <property type="entry name" value="IMMEDIATE EARLY RESPONSE GENE"/>
    <property type="match status" value="1"/>
</dbReference>
<protein>
    <submittedName>
        <fullName evidence="3">Uncharacterized protein</fullName>
    </submittedName>
</protein>
<name>A0A974D4Q7_XENLA</name>
<dbReference type="AlphaFoldDB" id="A0A974D4Q7"/>